<proteinExistence type="predicted"/>
<name>A0ACD5TXZ6_AVESA</name>
<dbReference type="EnsemblPlants" id="AVESA.00010b.r2.1DG0142400.1">
    <property type="protein sequence ID" value="AVESA.00010b.r2.1DG0142400.1.CDS.1"/>
    <property type="gene ID" value="AVESA.00010b.r2.1DG0142400"/>
</dbReference>
<reference evidence="1" key="2">
    <citation type="submission" date="2025-09" db="UniProtKB">
        <authorList>
            <consortium name="EnsemblPlants"/>
        </authorList>
    </citation>
    <scope>IDENTIFICATION</scope>
</reference>
<evidence type="ECO:0000313" key="1">
    <source>
        <dbReference type="EnsemblPlants" id="AVESA.00010b.r2.1DG0142400.1.CDS.1"/>
    </source>
</evidence>
<evidence type="ECO:0000313" key="2">
    <source>
        <dbReference type="Proteomes" id="UP001732700"/>
    </source>
</evidence>
<reference evidence="1" key="1">
    <citation type="submission" date="2021-05" db="EMBL/GenBank/DDBJ databases">
        <authorList>
            <person name="Scholz U."/>
            <person name="Mascher M."/>
            <person name="Fiebig A."/>
        </authorList>
    </citation>
    <scope>NUCLEOTIDE SEQUENCE [LARGE SCALE GENOMIC DNA]</scope>
</reference>
<sequence>MVVSYKARRLLQIDLTLQPTNSIDHTNKLTLQLARSAKMAPSLSLVVLLAMAICGSVSYVADANDPDILTDFIVPPGTNATLLDGTFFTYTSLISSNAADVDPVKFTASKATAAEFPALLGQSVSYAALVFGTGTLNPPHIHPRASELLFVVEGPLLVGLVDKVAGKVYTQTLQAGDMFVSPKGMVHFQYNAGTQMARGFSTFGGARPGTISLPGAIFESGIDDIVLEKSFHVDQATVEALKHDLAPPAGPIAPPPAAPPGPAPSTAAPLLSARSAALSVLVGFGATLLL</sequence>
<accession>A0ACD5TXZ6</accession>
<protein>
    <submittedName>
        <fullName evidence="1">Uncharacterized protein</fullName>
    </submittedName>
</protein>
<keyword evidence="2" id="KW-1185">Reference proteome</keyword>
<organism evidence="1 2">
    <name type="scientific">Avena sativa</name>
    <name type="common">Oat</name>
    <dbReference type="NCBI Taxonomy" id="4498"/>
    <lineage>
        <taxon>Eukaryota</taxon>
        <taxon>Viridiplantae</taxon>
        <taxon>Streptophyta</taxon>
        <taxon>Embryophyta</taxon>
        <taxon>Tracheophyta</taxon>
        <taxon>Spermatophyta</taxon>
        <taxon>Magnoliopsida</taxon>
        <taxon>Liliopsida</taxon>
        <taxon>Poales</taxon>
        <taxon>Poaceae</taxon>
        <taxon>BOP clade</taxon>
        <taxon>Pooideae</taxon>
        <taxon>Poodae</taxon>
        <taxon>Poeae</taxon>
        <taxon>Poeae Chloroplast Group 1 (Aveneae type)</taxon>
        <taxon>Aveninae</taxon>
        <taxon>Avena</taxon>
    </lineage>
</organism>
<dbReference type="Proteomes" id="UP001732700">
    <property type="component" value="Chromosome 1D"/>
</dbReference>